<accession>A0A318U7Z2</accession>
<protein>
    <submittedName>
        <fullName evidence="2">Uncharacterized protein</fullName>
    </submittedName>
</protein>
<comment type="caution">
    <text evidence="2">The sequence shown here is derived from an EMBL/GenBank/DDBJ whole genome shotgun (WGS) entry which is preliminary data.</text>
</comment>
<keyword evidence="3" id="KW-1185">Reference proteome</keyword>
<dbReference type="RefSeq" id="WP_146227865.1">
    <property type="nucleotide sequence ID" value="NZ_QJTK01000003.1"/>
</dbReference>
<dbReference type="EMBL" id="QJTK01000003">
    <property type="protein sequence ID" value="PYF10985.1"/>
    <property type="molecule type" value="Genomic_DNA"/>
</dbReference>
<sequence>MVPDKKPSLKVLTFDLISQAELSFGFFRGRGLGAVLLALVALVFLTLPESSIVTLVGAAREYVQASR</sequence>
<proteinExistence type="predicted"/>
<dbReference type="AlphaFoldDB" id="A0A318U7Z2"/>
<evidence type="ECO:0000313" key="3">
    <source>
        <dbReference type="Proteomes" id="UP000247727"/>
    </source>
</evidence>
<feature type="transmembrane region" description="Helical" evidence="1">
    <location>
        <begin position="32"/>
        <end position="59"/>
    </location>
</feature>
<keyword evidence="1" id="KW-0472">Membrane</keyword>
<evidence type="ECO:0000256" key="1">
    <source>
        <dbReference type="SAM" id="Phobius"/>
    </source>
</evidence>
<dbReference type="Proteomes" id="UP000247727">
    <property type="component" value="Unassembled WGS sequence"/>
</dbReference>
<name>A0A318U7Z2_9RHOB</name>
<keyword evidence="1" id="KW-0812">Transmembrane</keyword>
<evidence type="ECO:0000313" key="2">
    <source>
        <dbReference type="EMBL" id="PYF10985.1"/>
    </source>
</evidence>
<keyword evidence="1" id="KW-1133">Transmembrane helix</keyword>
<organism evidence="2 3">
    <name type="scientific">Rhodobacter viridis</name>
    <dbReference type="NCBI Taxonomy" id="1054202"/>
    <lineage>
        <taxon>Bacteria</taxon>
        <taxon>Pseudomonadati</taxon>
        <taxon>Pseudomonadota</taxon>
        <taxon>Alphaproteobacteria</taxon>
        <taxon>Rhodobacterales</taxon>
        <taxon>Rhodobacter group</taxon>
        <taxon>Rhodobacter</taxon>
    </lineage>
</organism>
<reference evidence="2 3" key="1">
    <citation type="submission" date="2018-06" db="EMBL/GenBank/DDBJ databases">
        <title>Genomic Encyclopedia of Type Strains, Phase III (KMG-III): the genomes of soil and plant-associated and newly described type strains.</title>
        <authorList>
            <person name="Whitman W."/>
        </authorList>
    </citation>
    <scope>NUCLEOTIDE SEQUENCE [LARGE SCALE GENOMIC DNA]</scope>
    <source>
        <strain evidence="2 3">JA737</strain>
    </source>
</reference>
<gene>
    <name evidence="2" type="ORF">C8J30_10379</name>
</gene>